<dbReference type="EMBL" id="AMRI01000010">
    <property type="protein sequence ID" value="EKE74879.1"/>
    <property type="molecule type" value="Genomic_DNA"/>
</dbReference>
<dbReference type="Gene3D" id="3.30.70.270">
    <property type="match status" value="1"/>
</dbReference>
<dbReference type="SMART" id="SM00052">
    <property type="entry name" value="EAL"/>
    <property type="match status" value="1"/>
</dbReference>
<dbReference type="OrthoDB" id="9176779at2"/>
<dbReference type="SMART" id="SM00267">
    <property type="entry name" value="GGDEF"/>
    <property type="match status" value="1"/>
</dbReference>
<dbReference type="PROSITE" id="PS50883">
    <property type="entry name" value="EAL"/>
    <property type="match status" value="1"/>
</dbReference>
<dbReference type="SUPFAM" id="SSF55073">
    <property type="entry name" value="Nucleotide cyclase"/>
    <property type="match status" value="1"/>
</dbReference>
<organism evidence="3 4">
    <name type="scientific">Gallaecimonas xiamenensis 3-C-1</name>
    <dbReference type="NCBI Taxonomy" id="745411"/>
    <lineage>
        <taxon>Bacteria</taxon>
        <taxon>Pseudomonadati</taxon>
        <taxon>Pseudomonadota</taxon>
        <taxon>Gammaproteobacteria</taxon>
        <taxon>Enterobacterales</taxon>
        <taxon>Gallaecimonadaceae</taxon>
        <taxon>Gallaecimonas</taxon>
    </lineage>
</organism>
<dbReference type="Gene3D" id="3.20.20.450">
    <property type="entry name" value="EAL domain"/>
    <property type="match status" value="1"/>
</dbReference>
<evidence type="ECO:0000313" key="3">
    <source>
        <dbReference type="EMBL" id="EKE74879.1"/>
    </source>
</evidence>
<evidence type="ECO:0000259" key="2">
    <source>
        <dbReference type="PROSITE" id="PS50887"/>
    </source>
</evidence>
<dbReference type="PANTHER" id="PTHR44757">
    <property type="entry name" value="DIGUANYLATE CYCLASE DGCP"/>
    <property type="match status" value="1"/>
</dbReference>
<dbReference type="InterPro" id="IPR029787">
    <property type="entry name" value="Nucleotide_cyclase"/>
</dbReference>
<dbReference type="STRING" id="745411.B3C1_08326"/>
<reference evidence="3 4" key="1">
    <citation type="journal article" date="2012" name="J. Bacteriol.">
        <title>Genome Sequence of Gallaecimonas xiamenensis Type Strain 3-C-1.</title>
        <authorList>
            <person name="Lai Q."/>
            <person name="Wang L."/>
            <person name="Wang W."/>
            <person name="Shao Z."/>
        </authorList>
    </citation>
    <scope>NUCLEOTIDE SEQUENCE [LARGE SCALE GENOMIC DNA]</scope>
    <source>
        <strain evidence="3 4">3-C-1</strain>
    </source>
</reference>
<accession>K2JX46</accession>
<evidence type="ECO:0000259" key="1">
    <source>
        <dbReference type="PROSITE" id="PS50883"/>
    </source>
</evidence>
<dbReference type="NCBIfam" id="TIGR00254">
    <property type="entry name" value="GGDEF"/>
    <property type="match status" value="1"/>
</dbReference>
<gene>
    <name evidence="3" type="ORF">B3C1_08326</name>
</gene>
<proteinExistence type="predicted"/>
<evidence type="ECO:0000313" key="4">
    <source>
        <dbReference type="Proteomes" id="UP000006755"/>
    </source>
</evidence>
<feature type="domain" description="GGDEF" evidence="2">
    <location>
        <begin position="218"/>
        <end position="350"/>
    </location>
</feature>
<dbReference type="InterPro" id="IPR043128">
    <property type="entry name" value="Rev_trsase/Diguanyl_cyclase"/>
</dbReference>
<dbReference type="Pfam" id="PF00990">
    <property type="entry name" value="GGDEF"/>
    <property type="match status" value="1"/>
</dbReference>
<dbReference type="Proteomes" id="UP000006755">
    <property type="component" value="Unassembled WGS sequence"/>
</dbReference>
<dbReference type="PROSITE" id="PS50887">
    <property type="entry name" value="GGDEF"/>
    <property type="match status" value="1"/>
</dbReference>
<dbReference type="CDD" id="cd01948">
    <property type="entry name" value="EAL"/>
    <property type="match status" value="1"/>
</dbReference>
<protein>
    <submittedName>
        <fullName evidence="3">Diguanylate cyclase/phosphodiesterase with PAS/PAC sensor(S)</fullName>
    </submittedName>
</protein>
<dbReference type="CDD" id="cd01949">
    <property type="entry name" value="GGDEF"/>
    <property type="match status" value="1"/>
</dbReference>
<dbReference type="Gene3D" id="3.30.450.20">
    <property type="entry name" value="PAS domain"/>
    <property type="match status" value="1"/>
</dbReference>
<comment type="caution">
    <text evidence="3">The sequence shown here is derived from an EMBL/GenBank/DDBJ whole genome shotgun (WGS) entry which is preliminary data.</text>
</comment>
<dbReference type="eggNOG" id="COG5001">
    <property type="taxonomic scope" value="Bacteria"/>
</dbReference>
<dbReference type="InterPro" id="IPR001633">
    <property type="entry name" value="EAL_dom"/>
</dbReference>
<dbReference type="SUPFAM" id="SSF141868">
    <property type="entry name" value="EAL domain-like"/>
    <property type="match status" value="1"/>
</dbReference>
<dbReference type="PANTHER" id="PTHR44757:SF2">
    <property type="entry name" value="BIOFILM ARCHITECTURE MAINTENANCE PROTEIN MBAA"/>
    <property type="match status" value="1"/>
</dbReference>
<name>K2JX46_9GAMM</name>
<feature type="domain" description="EAL" evidence="1">
    <location>
        <begin position="359"/>
        <end position="614"/>
    </location>
</feature>
<sequence>MLGHNPALVDLVGDPQAFFQDGLGRHWPEQCQTLPHHWQQGLPGKGLIRVHVSALDDKGGLLFYLQPVVDPHGSVLDLLAHPIFVQCPDGSLLAYNRSFADFMSTSQPLLGTPCDQLFCQDWHQGLDQGRDALLAGSGLPPGRVTSPDGKLWWVQKRLLTQDGQAIALISEMWDMTRQLQMEAELSGDRGDKLTGLSSREEFLQQLEDQAHVAKRIKMKMGLMLLDLKNFQQINDDFGHQVGDALLKAVSQRVRQTLRETDVLARLEGDRFAIMAVHLNNSEAMAQVHHKLALAFEKPFELDGKPVPLGFRAGVAIYPDDAEKADTLFNNAELALHQLKKDGGEVRFYDERIDAMVRLTRELGRDLRGAAERGEFFLRFQPIVSAYGNKLLGVESLVRWQHPKHGMLVPQEFVYIAEHVGLITELGSHVLDLLNQELHRWLDYGIYNLCMTVNISPQQLRTPELFDKTRELLAELGGPDQFDMELELNEAAIHNDGQRYAQQLHDLKKLGIRLSIDEFGSINGALNNLTKLPIDTIKIDRHFIAKLGRDPDAETLVKAIIRLGKDLGIRTSAVGVEELEQLNFLRNERCDQVQGFAVSEPMSGEDFITWYHNFNLVRGGIQP</sequence>
<dbReference type="InterPro" id="IPR035919">
    <property type="entry name" value="EAL_sf"/>
</dbReference>
<keyword evidence="4" id="KW-1185">Reference proteome</keyword>
<dbReference type="RefSeq" id="WP_008484169.1">
    <property type="nucleotide sequence ID" value="NZ_AMRI01000010.1"/>
</dbReference>
<dbReference type="InterPro" id="IPR052155">
    <property type="entry name" value="Biofilm_reg_signaling"/>
</dbReference>
<dbReference type="Pfam" id="PF00563">
    <property type="entry name" value="EAL"/>
    <property type="match status" value="1"/>
</dbReference>
<dbReference type="AlphaFoldDB" id="K2JX46"/>
<dbReference type="InterPro" id="IPR000160">
    <property type="entry name" value="GGDEF_dom"/>
</dbReference>